<comment type="caution">
    <text evidence="2">The sequence shown here is derived from an EMBL/GenBank/DDBJ whole genome shotgun (WGS) entry which is preliminary data.</text>
</comment>
<name>A0A841RD50_9SPIO</name>
<evidence type="ECO:0000313" key="3">
    <source>
        <dbReference type="Proteomes" id="UP000587760"/>
    </source>
</evidence>
<dbReference type="Proteomes" id="UP000587760">
    <property type="component" value="Unassembled WGS sequence"/>
</dbReference>
<dbReference type="InterPro" id="IPR011330">
    <property type="entry name" value="Glyco_hydro/deAcase_b/a-brl"/>
</dbReference>
<organism evidence="2 3">
    <name type="scientific">Spirochaeta isovalerica</name>
    <dbReference type="NCBI Taxonomy" id="150"/>
    <lineage>
        <taxon>Bacteria</taxon>
        <taxon>Pseudomonadati</taxon>
        <taxon>Spirochaetota</taxon>
        <taxon>Spirochaetia</taxon>
        <taxon>Spirochaetales</taxon>
        <taxon>Spirochaetaceae</taxon>
        <taxon>Spirochaeta</taxon>
    </lineage>
</organism>
<dbReference type="RefSeq" id="WP_184747816.1">
    <property type="nucleotide sequence ID" value="NZ_JACHGJ010000007.1"/>
</dbReference>
<sequence length="761" mass="86669">MKRLFFATVLLCLTITGAFSEVLFSHINMNSENLFLFSAAEFFPGYGDFQTLFTGSADDGDFYPLTFFPEKSWFNRETEKLYVQNRFGLYVSRPGFKGMTPVASFPSFADGEYIKDGKIPPVVLSPDGTKILYVKVLSRVSAGLYLFDIQSGEHFNLETTIDLQYEGEYALWSPDSQMFIYSREEKLYYFSLEQFEENRVLNEPLRVVGEGKLNSISWNEEEESSILYFINKGIVYRLNSSDIFTRSLYSGEFNMSSVTGRVPFDFDSRSDSFTISPDGMRGLVIRKGGDLILYDMNKTDYRADGKRVRSLPYLQLPRSMKVKQILWAESGKLAILASNRNSGESMVFTHDPKGDSPLEFVQTVDRGIVAMSLSPLEDRIVLAGEEGVTLRTFTSWSVLAYRVHSSPVNLFWVDNYSVLVAGARNSLVYNFRDDTSYLSFFSQFDSTGFTKDGRIVLRQDDVKYLYNEYDGTWTSTGRYTTVVDPVTFTEDFRIYSETAPSSLYSNRIMIKEAGSLQSRPLFEAPTAVYDPFPEKEEASDGIVFSHGSRVRAREVALVFNLTNSVEGLPEVLNVLSDYRIRSTFFVNGEFIRRHPDAVVELEKSGHEVGSMFYADFDMTDSRFNIDEDYIRQGLSYNEEEYFSATGRELEPFWHAPYYFENSTIINASAKQSYIYVGRDFDTLDWIPKDGGGVLGNLYLRGSDIIERIMKFKKPGSIIPVTIGKEAYRDDYLFDKLDLLIEALTASGYELVTVSDLIGNSR</sequence>
<dbReference type="GO" id="GO:0016020">
    <property type="term" value="C:membrane"/>
    <property type="evidence" value="ECO:0007669"/>
    <property type="project" value="TreeGrafter"/>
</dbReference>
<reference evidence="2 3" key="1">
    <citation type="submission" date="2020-08" db="EMBL/GenBank/DDBJ databases">
        <title>Genomic Encyclopedia of Type Strains, Phase IV (KMG-IV): sequencing the most valuable type-strain genomes for metagenomic binning, comparative biology and taxonomic classification.</title>
        <authorList>
            <person name="Goeker M."/>
        </authorList>
    </citation>
    <scope>NUCLEOTIDE SEQUENCE [LARGE SCALE GENOMIC DNA]</scope>
    <source>
        <strain evidence="2 3">DSM 2461</strain>
    </source>
</reference>
<dbReference type="Gene3D" id="3.20.20.370">
    <property type="entry name" value="Glycoside hydrolase/deacetylase"/>
    <property type="match status" value="1"/>
</dbReference>
<dbReference type="InterPro" id="IPR002509">
    <property type="entry name" value="NODB_dom"/>
</dbReference>
<dbReference type="Gene3D" id="2.120.10.30">
    <property type="entry name" value="TolB, C-terminal domain"/>
    <property type="match status" value="1"/>
</dbReference>
<dbReference type="PANTHER" id="PTHR10587:SF128">
    <property type="entry name" value="POLYSACCHARIDE DEACETYLASE PDAB-RELATED"/>
    <property type="match status" value="1"/>
</dbReference>
<feature type="domain" description="NodB homology" evidence="1">
    <location>
        <begin position="553"/>
        <end position="751"/>
    </location>
</feature>
<evidence type="ECO:0000313" key="2">
    <source>
        <dbReference type="EMBL" id="MBB6481576.1"/>
    </source>
</evidence>
<dbReference type="SUPFAM" id="SSF88713">
    <property type="entry name" value="Glycoside hydrolase/deacetylase"/>
    <property type="match status" value="1"/>
</dbReference>
<dbReference type="CDD" id="cd10917">
    <property type="entry name" value="CE4_NodB_like_6s_7s"/>
    <property type="match status" value="1"/>
</dbReference>
<dbReference type="InterPro" id="IPR011042">
    <property type="entry name" value="6-blade_b-propeller_TolB-like"/>
</dbReference>
<dbReference type="PROSITE" id="PS51677">
    <property type="entry name" value="NODB"/>
    <property type="match status" value="1"/>
</dbReference>
<dbReference type="Pfam" id="PF01522">
    <property type="entry name" value="Polysacc_deac_1"/>
    <property type="match status" value="1"/>
</dbReference>
<dbReference type="InterPro" id="IPR050248">
    <property type="entry name" value="Polysacc_deacetylase_ArnD"/>
</dbReference>
<dbReference type="AlphaFoldDB" id="A0A841RD50"/>
<protein>
    <submittedName>
        <fullName evidence="2">Peptidoglycan/xylan/chitin deacetylase (PgdA/CDA1 family)</fullName>
    </submittedName>
</protein>
<dbReference type="GO" id="GO:0005975">
    <property type="term" value="P:carbohydrate metabolic process"/>
    <property type="evidence" value="ECO:0007669"/>
    <property type="project" value="InterPro"/>
</dbReference>
<keyword evidence="3" id="KW-1185">Reference proteome</keyword>
<proteinExistence type="predicted"/>
<gene>
    <name evidence="2" type="ORF">HNR50_003256</name>
</gene>
<accession>A0A841RD50</accession>
<evidence type="ECO:0000259" key="1">
    <source>
        <dbReference type="PROSITE" id="PS51677"/>
    </source>
</evidence>
<dbReference type="EMBL" id="JACHGJ010000007">
    <property type="protein sequence ID" value="MBB6481576.1"/>
    <property type="molecule type" value="Genomic_DNA"/>
</dbReference>
<dbReference type="PANTHER" id="PTHR10587">
    <property type="entry name" value="GLYCOSYL TRANSFERASE-RELATED"/>
    <property type="match status" value="1"/>
</dbReference>
<dbReference type="GO" id="GO:0016810">
    <property type="term" value="F:hydrolase activity, acting on carbon-nitrogen (but not peptide) bonds"/>
    <property type="evidence" value="ECO:0007669"/>
    <property type="project" value="InterPro"/>
</dbReference>
<dbReference type="SUPFAM" id="SSF82171">
    <property type="entry name" value="DPP6 N-terminal domain-like"/>
    <property type="match status" value="1"/>
</dbReference>